<evidence type="ECO:0000313" key="2">
    <source>
        <dbReference type="Proteomes" id="UP000011529"/>
    </source>
</evidence>
<reference evidence="1" key="2">
    <citation type="journal article" date="2013" name="Mar. Genomics">
        <title>Expression of sulfatases in Rhodopirellula baltica and the diversity of sulfatases in the genus Rhodopirellula.</title>
        <authorList>
            <person name="Wegner C.E."/>
            <person name="Richter-Heitmann T."/>
            <person name="Klindworth A."/>
            <person name="Klockow C."/>
            <person name="Richter M."/>
            <person name="Achstetter T."/>
            <person name="Glockner F.O."/>
            <person name="Harder J."/>
        </authorList>
    </citation>
    <scope>NUCLEOTIDE SEQUENCE [LARGE SCALE GENOMIC DNA]</scope>
    <source>
        <strain evidence="1">6C</strain>
    </source>
</reference>
<comment type="caution">
    <text evidence="1">The sequence shown here is derived from an EMBL/GenBank/DDBJ whole genome shotgun (WGS) entry which is preliminary data.</text>
</comment>
<accession>M2A6C0</accession>
<dbReference type="Gene3D" id="2.30.42.10">
    <property type="match status" value="1"/>
</dbReference>
<name>M2A6C0_9BACT</name>
<dbReference type="AlphaFoldDB" id="M2A6C0"/>
<keyword evidence="2" id="KW-1185">Reference proteome</keyword>
<reference evidence="1" key="1">
    <citation type="submission" date="2012-11" db="EMBL/GenBank/DDBJ databases">
        <title>Permanent draft genomes of Rhodopirellula europaea strain SH398 and 6C.</title>
        <authorList>
            <person name="Richter M."/>
            <person name="Richter-Heitmann T."/>
            <person name="Frank C."/>
            <person name="Harder J."/>
            <person name="Glockner F.O."/>
        </authorList>
    </citation>
    <scope>NUCLEOTIDE SEQUENCE</scope>
    <source>
        <strain evidence="1">6C</strain>
    </source>
</reference>
<dbReference type="Proteomes" id="UP000011529">
    <property type="component" value="Unassembled WGS sequence"/>
</dbReference>
<dbReference type="PATRIC" id="fig|1263867.3.peg.3255"/>
<dbReference type="InterPro" id="IPR036034">
    <property type="entry name" value="PDZ_sf"/>
</dbReference>
<organism evidence="1 2">
    <name type="scientific">Rhodopirellula europaea 6C</name>
    <dbReference type="NCBI Taxonomy" id="1263867"/>
    <lineage>
        <taxon>Bacteria</taxon>
        <taxon>Pseudomonadati</taxon>
        <taxon>Planctomycetota</taxon>
        <taxon>Planctomycetia</taxon>
        <taxon>Pirellulales</taxon>
        <taxon>Pirellulaceae</taxon>
        <taxon>Rhodopirellula</taxon>
    </lineage>
</organism>
<dbReference type="SUPFAM" id="SSF50156">
    <property type="entry name" value="PDZ domain-like"/>
    <property type="match status" value="1"/>
</dbReference>
<sequence>MIVKLASQKIEDIYDYTYAIEALKIGETVEIVVNREGQDVTLSITPGSRD</sequence>
<protein>
    <submittedName>
        <fullName evidence="1">TolB protein</fullName>
    </submittedName>
</protein>
<dbReference type="EMBL" id="ANMO01000125">
    <property type="protein sequence ID" value="EMB16216.1"/>
    <property type="molecule type" value="Genomic_DNA"/>
</dbReference>
<evidence type="ECO:0000313" key="1">
    <source>
        <dbReference type="EMBL" id="EMB16216.1"/>
    </source>
</evidence>
<gene>
    <name evidence="1" type="ORF">RE6C_03044</name>
</gene>
<proteinExistence type="predicted"/>